<dbReference type="GO" id="GO:0009523">
    <property type="term" value="C:photosystem II"/>
    <property type="evidence" value="ECO:0007669"/>
    <property type="project" value="InterPro"/>
</dbReference>
<dbReference type="InterPro" id="IPR017488">
    <property type="entry name" value="PSII_Psb27_cyano_bac"/>
</dbReference>
<dbReference type="GO" id="GO:0010207">
    <property type="term" value="P:photosystem II assembly"/>
    <property type="evidence" value="ECO:0007669"/>
    <property type="project" value="UniProtKB-UniRule"/>
</dbReference>
<dbReference type="PANTHER" id="PTHR34041:SF1">
    <property type="entry name" value="PHOTOSYSTEM II REPAIR PROTEIN PSB27-H1, CHLOROPLASTIC"/>
    <property type="match status" value="1"/>
</dbReference>
<proteinExistence type="inferred from homology"/>
<reference evidence="2 3" key="1">
    <citation type="journal article" date="2016" name="Biochim. Biophys. Acta">
        <title>Characterization of red-shifted phycobilisomes isolated from the chlorophyll f-containing cyanobacterium Halomicronema hongdechloris.</title>
        <authorList>
            <person name="Li Y."/>
            <person name="Lin Y."/>
            <person name="Garvey C.J."/>
            <person name="Birch D."/>
            <person name="Corkery R.W."/>
            <person name="Loughlin P.C."/>
            <person name="Scheer H."/>
            <person name="Willows R.D."/>
            <person name="Chen M."/>
        </authorList>
    </citation>
    <scope>NUCLEOTIDE SEQUENCE [LARGE SCALE GENOMIC DNA]</scope>
    <source>
        <strain evidence="2 3">C2206</strain>
    </source>
</reference>
<dbReference type="GO" id="GO:0031977">
    <property type="term" value="C:thylakoid lumen"/>
    <property type="evidence" value="ECO:0007669"/>
    <property type="project" value="UniProtKB-UniRule"/>
</dbReference>
<dbReference type="PROSITE" id="PS51257">
    <property type="entry name" value="PROKAR_LIPOPROTEIN"/>
    <property type="match status" value="1"/>
</dbReference>
<evidence type="ECO:0000256" key="1">
    <source>
        <dbReference type="HAMAP-Rule" id="MF_01481"/>
    </source>
</evidence>
<comment type="subcellular location">
    <subcellularLocation>
        <location evidence="1">Cellular thylakoid membrane</location>
        <topology evidence="1">Lipid-anchor</topology>
        <orientation evidence="1">Lumenal side</orientation>
    </subcellularLocation>
    <text evidence="1">Associated with PSII on the lumenal side of the thylakoid membrane.</text>
</comment>
<keyword evidence="3" id="KW-1185">Reference proteome</keyword>
<gene>
    <name evidence="1 2" type="primary">psb27</name>
    <name evidence="2" type="ORF">XM38_052960</name>
</gene>
<sequence>MADVPMRQLLTRLFAFVLVAVIGLTGCSAGTSGQMTGNYQQDTLTVIEGLRSAIQADQDDPAKSQAQSQARALINDFAARYRRDSSVKGLSSFTTMQTALNAIAGHYSSYPNRPIPQKLKDRVEQELRRVEAALKRGR</sequence>
<accession>A0A1Z3HVH8</accession>
<dbReference type="EMBL" id="CP021983">
    <property type="protein sequence ID" value="ASC74321.1"/>
    <property type="molecule type" value="Genomic_DNA"/>
</dbReference>
<comment type="subunit">
    <text evidence="1">Monomer. Forms a complex with a monomeric, partially assembled PSII. This is probably the complex in which D1 is assembled and/or replaced.</text>
</comment>
<dbReference type="KEGG" id="hhg:XM38_052960"/>
<dbReference type="PANTHER" id="PTHR34041">
    <property type="entry name" value="PHOTOSYSTEM II REPAIR PROTEIN PSB27-H1, CHLOROPLASTIC"/>
    <property type="match status" value="1"/>
</dbReference>
<keyword evidence="1" id="KW-0732">Signal</keyword>
<dbReference type="GO" id="GO:0031676">
    <property type="term" value="C:plasma membrane-derived thylakoid membrane"/>
    <property type="evidence" value="ECO:0007669"/>
    <property type="project" value="UniProtKB-SubCell"/>
</dbReference>
<keyword evidence="1" id="KW-0564">Palmitate</keyword>
<dbReference type="Gene3D" id="1.20.58.810">
    <property type="entry name" value="Photosystem II Pbs27"/>
    <property type="match status" value="1"/>
</dbReference>
<organism evidence="2 3">
    <name type="scientific">Halomicronema hongdechloris C2206</name>
    <dbReference type="NCBI Taxonomy" id="1641165"/>
    <lineage>
        <taxon>Bacteria</taxon>
        <taxon>Bacillati</taxon>
        <taxon>Cyanobacteriota</taxon>
        <taxon>Cyanophyceae</taxon>
        <taxon>Nodosilineales</taxon>
        <taxon>Nodosilineaceae</taxon>
        <taxon>Halomicronema</taxon>
    </lineage>
</organism>
<evidence type="ECO:0000313" key="3">
    <source>
        <dbReference type="Proteomes" id="UP000191901"/>
    </source>
</evidence>
<dbReference type="STRING" id="1641165.XM38_21100"/>
<dbReference type="InterPro" id="IPR038450">
    <property type="entry name" value="PSII_Psb27_sf"/>
</dbReference>
<dbReference type="Proteomes" id="UP000191901">
    <property type="component" value="Chromosome"/>
</dbReference>
<protein>
    <recommendedName>
        <fullName evidence="1">Photosystem II lipoprotein Psb27</fullName>
    </recommendedName>
    <alternativeName>
        <fullName evidence="1">Photosystem II 11 kDa protein</fullName>
    </alternativeName>
</protein>
<comment type="similarity">
    <text evidence="1">Belongs to the Psb27 family.</text>
</comment>
<dbReference type="HAMAP" id="MF_01481">
    <property type="entry name" value="PSII_Psb27"/>
    <property type="match status" value="1"/>
</dbReference>
<keyword evidence="1" id="KW-0472">Membrane</keyword>
<dbReference type="GO" id="GO:0010206">
    <property type="term" value="P:photosystem II repair"/>
    <property type="evidence" value="ECO:0007669"/>
    <property type="project" value="UniProtKB-UniRule"/>
</dbReference>
<dbReference type="AlphaFoldDB" id="A0A1Z3HVH8"/>
<dbReference type="NCBIfam" id="TIGR03044">
    <property type="entry name" value="PS_II_psb27"/>
    <property type="match status" value="1"/>
</dbReference>
<comment type="function">
    <text evidence="1">Plays a role in the repair and/or biogenesis of the calcium-manganese-oxide cluster on the lumenal face of the thylakoid membrane. Its presence in a photosystem II (PSII) preparation prevents binding of some small extrinsic subunits and thus assembly of calcium-manganese-oxide cluster.</text>
</comment>
<dbReference type="Pfam" id="PF13326">
    <property type="entry name" value="PSII_Pbs27"/>
    <property type="match status" value="1"/>
</dbReference>
<dbReference type="InterPro" id="IPR025585">
    <property type="entry name" value="PSII_Psb27"/>
</dbReference>
<keyword evidence="1" id="KW-0793">Thylakoid</keyword>
<name>A0A1Z3HVH8_9CYAN</name>
<evidence type="ECO:0000313" key="2">
    <source>
        <dbReference type="EMBL" id="ASC74321.1"/>
    </source>
</evidence>
<keyword evidence="1 2" id="KW-0449">Lipoprotein</keyword>